<sequence>MSKEMQVFEIQKCISSKLWYTAYEIFRSYHHHNICSEQSTDMIHNIDFKSVVKIDIGMKKENNFRWIEYLLLCKLFPDKFCHNKNISIDFNSIDFQIAMDLIDDIPQTVVEELLLYCSDVNMKAVSPQIVNDFSQPTLSFLKTYLIENPIIACHIINMCCLYSFSISIFPNGLLDFYLTTLKEIMEFMISNESSLINKDYDISLIRNKIMLNNEYLGTFLCILSKMILTESKKTEFFKWLCPILLKTDSIKDVELALYSRKDMTFIDEWNLCMNELYGHSKSGNTIEDAIRICNAIFKYTNNDNIMMLNEIEILRRIITQKSHWLTDILNICYTFLITGNYNEVSMILSYPPLKHFWIILLLKFLHHCSEENTDDLQNWTDSAIVYEVLKFLLENCNLSVFTDHTFHKLNTTLKTYIEIINWIMNLKDPEAIKESQDGIESVCIVNAIPLKRMLYLLENCTVLSLLKEATNIHEIDHDQIKKLLQDTAESENIFQAYCSMVNALRAILLCKTYDAKYQNITKYLLDMESYLCTLLPFSLRLETMENIFSLLFLSYGDFCHSDNKSQDHNPVLNEKQPFTHRSMKYHNVNFICNKYAVRELLYYLKNSITATEIEMRKLRNDATYAEELNELSPKISNLVKLLADAKWRLDLHTNSYFIKNVGLPENFTIEINSGTLLKKNIIYPEERLNDIVFYRNHSSDSDDTKIKTDSSSEAEIIADNINEWNQSKNITISDNFIVKDADQPIFLINLMLSSKESLVIQCLWKNDYEKAQEVIEMFNMENTALYSEIRFSQALKHFKQEMLNLICPSITANTSKKNIKSSALETIRLVAQEAMHSSRYTNQLETFIASQETHMRMLKPNLNNNKILTLSVLDLALTMGKTYPISQSLCDVAMKYVTLCKPLNNTEHSRLFHQVFQLLHENKKDIPVTNLLSNVTIPLSVEEWKEMNELWTNIMSGYSEFKQSQKQIVDDEHTKNSVEFKELKIIQKIITSCNNNKNYLQNLQFHLQHLKAIAPINTDNTELLTATRLLNIPLHRYFSYHLFNKNVEPENLEHIARKLKVDLVYNILISTCPIFPYYHNNTSENDNTNFGCIILNGNFDVSDTKNCASSSPNQCISEILMELLQALYALNSMKSNLSYACLNDLSKHVNIQTILKKTSRLAMLDLSELSVGDETLTFFLNTWNVMFIHAMLVIWANNYPFNTLKHTVSLMSIGYVIGDLGFVTLYTLRSKLLSGLSLNEISLSSIIELNEPAWQDLDLVHDPRVIFAMANEYNETPQIRVFESTTLSKNLNEAAKEYLDYYLQKNYHINDVKKLQEETKIILPHLVEQYQNLLSLDKQNEHASSLKENMFFINDYFQFENEDVIIEYKSAHYSYEILLKYADSCQLSIQNCQNDDNEEVFIREKLLIKDNLLQYLEGHSWILSYLVQKMQNKRPTILDKNCNNLRRIACLENFLNSSWINQLKCFFNGNETYTGIHETVPTNKLWNWFKEAWKNKKWEDCLNVIDSLSDNNIVKTFEVRHFKDKVLSCLTSEQENTINPQILEYLYQINDIHILAQMVLNNISKWQAYVCECILIHVLHHSDSNKLPLHCKLQMKEILRRITIFRKMLPYCANKYNNTWYDVAYCTNRIDPFDIMQSLISVDKFELCLEWLECQSFTLEAQSSVAQDFLIGLLKNERQDFKQALKLLQSLPHNHSVKICKVVLKKVESTSALSFLVNYLLQHCKKTEIIKYKRTLIGIDILRELKDKERSLYIHLIKDPVLMLEQLLMNCKFETLQKILNIVYIDLQDTGISITEFDKIIRFYSKKALDFRVSLQRDDIDNKSKSIQDSNSENESNEFIMPSKVPTKEEWIPNDKARECSCCKTVIFSMFNRRHHCRRCGRVVCAVCSQSRMQVPGYPNSVPVRVCEDCKCQTTLQMHMMQGTASTPNSEALDYWRLTKDEAHNKTIREEFSFEYAPSISLCLAILNLHSDHKAYTSFLLDRCDEMKQLLYPVNDGEVNPEVDHIVIIKMIKSLLVAAKVKCAKLGFNTGLAHCDRFLSQIDLITTLIHSDCLSLIPSDNMDEHALRKLRDLLTEKEQWTLALDVSTKSGLDTQGVWAAWGKACLKVGYFEQAREKFLHCLDKVIQDDTDGWEMLSHPRELAFKHVENLDETKIISNKIKSHAFEEKNSPSQKKSECVKNRPLKDPPLLTEILQILDNSNTNSYYLFHSHQKVDRIPEILSVINNLKAISQGQLTIKHVHTFEENIYYKESLYYLLTYGSYNSILEFYLKHEEFEKCLNYILENDLEPELFFTAVYMYCLKTGNAEKLQEAMKTKDPSLLLWKKYLIYVCHCLEKKQSLYILYQLQLFMKDCIRASMTCIRFYTNQATTYMDLCNRMHLLIDAQKHLESELHIGDFSKKRRRSTSSYYSNHDVLTMEMEPSEIDKHINTISRQMEIAKFLGNAEKEGRSPNEFLSLFPDIESDATCNSELPTLFGNQQQKTHLAVLAILCGRDIEEGFGIAFRIMQDYNLPPQKVYSLAGHILALKDNVTAVEQLIKCCRSSGASNTHVICDHVLTHCIKLILQRSYNHSEQILKDQIDVLIRLITDIELKISAYIESKQLKAAYLLAVKYSRAQDIRKILKESDRLGQTAIKNICTKWLQRL</sequence>
<keyword evidence="1" id="KW-0597">Phosphoprotein</keyword>
<evidence type="ECO:0000256" key="1">
    <source>
        <dbReference type="ARBA" id="ARBA00022553"/>
    </source>
</evidence>
<protein>
    <recommendedName>
        <fullName evidence="6">FYVE-type domain-containing protein</fullName>
    </recommendedName>
</protein>
<dbReference type="SMART" id="SM00064">
    <property type="entry name" value="FYVE"/>
    <property type="match status" value="1"/>
</dbReference>
<dbReference type="InterPro" id="IPR028730">
    <property type="entry name" value="ZFYVE26"/>
</dbReference>
<accession>A0A834IXE7</accession>
<dbReference type="EMBL" id="JACSEA010000024">
    <property type="protein sequence ID" value="KAF7378861.1"/>
    <property type="molecule type" value="Genomic_DNA"/>
</dbReference>
<dbReference type="InterPro" id="IPR000306">
    <property type="entry name" value="Znf_FYVE"/>
</dbReference>
<evidence type="ECO:0000256" key="2">
    <source>
        <dbReference type="ARBA" id="ARBA00022723"/>
    </source>
</evidence>
<dbReference type="GO" id="GO:0000281">
    <property type="term" value="P:mitotic cytokinesis"/>
    <property type="evidence" value="ECO:0007669"/>
    <property type="project" value="InterPro"/>
</dbReference>
<dbReference type="GO" id="GO:0032266">
    <property type="term" value="F:phosphatidylinositol-3-phosphate binding"/>
    <property type="evidence" value="ECO:0007669"/>
    <property type="project" value="InterPro"/>
</dbReference>
<reference evidence="7" key="1">
    <citation type="journal article" date="2020" name="G3 (Bethesda)">
        <title>High-Quality Assemblies for Three Invasive Social Wasps from the &lt;i&gt;Vespula&lt;/i&gt; Genus.</title>
        <authorList>
            <person name="Harrop T.W.R."/>
            <person name="Guhlin J."/>
            <person name="McLaughlin G.M."/>
            <person name="Permina E."/>
            <person name="Stockwell P."/>
            <person name="Gilligan J."/>
            <person name="Le Lec M.F."/>
            <person name="Gruber M.A.M."/>
            <person name="Quinn O."/>
            <person name="Lovegrove M."/>
            <person name="Duncan E.J."/>
            <person name="Remnant E.J."/>
            <person name="Van Eeckhoven J."/>
            <person name="Graham B."/>
            <person name="Knapp R.A."/>
            <person name="Langford K.W."/>
            <person name="Kronenberg Z."/>
            <person name="Press M.O."/>
            <person name="Eacker S.M."/>
            <person name="Wilson-Rankin E.E."/>
            <person name="Purcell J."/>
            <person name="Lester P.J."/>
            <person name="Dearden P.K."/>
        </authorList>
    </citation>
    <scope>NUCLEOTIDE SEQUENCE</scope>
    <source>
        <strain evidence="7">Marl-1</strain>
    </source>
</reference>
<dbReference type="GO" id="GO:0032465">
    <property type="term" value="P:regulation of cytokinesis"/>
    <property type="evidence" value="ECO:0007669"/>
    <property type="project" value="TreeGrafter"/>
</dbReference>
<gene>
    <name evidence="7" type="ORF">HZH66_015095</name>
</gene>
<dbReference type="GO" id="GO:0005813">
    <property type="term" value="C:centrosome"/>
    <property type="evidence" value="ECO:0007669"/>
    <property type="project" value="TreeGrafter"/>
</dbReference>
<dbReference type="Pfam" id="PF25569">
    <property type="entry name" value="TPR_ZFYVE26"/>
    <property type="match status" value="1"/>
</dbReference>
<dbReference type="InterPro" id="IPR017455">
    <property type="entry name" value="Znf_FYVE-rel"/>
</dbReference>
<dbReference type="Pfam" id="PF01363">
    <property type="entry name" value="FYVE"/>
    <property type="match status" value="1"/>
</dbReference>
<keyword evidence="8" id="KW-1185">Reference proteome</keyword>
<dbReference type="Proteomes" id="UP000614350">
    <property type="component" value="Unassembled WGS sequence"/>
</dbReference>
<dbReference type="GO" id="GO:0000724">
    <property type="term" value="P:double-strand break repair via homologous recombination"/>
    <property type="evidence" value="ECO:0007669"/>
    <property type="project" value="InterPro"/>
</dbReference>
<dbReference type="PANTHER" id="PTHR46591">
    <property type="entry name" value="ZINC FINGER FYVE DOMAIN-CONTAINING PROTEIN 26"/>
    <property type="match status" value="1"/>
</dbReference>
<feature type="domain" description="FYVE-type" evidence="6">
    <location>
        <begin position="1854"/>
        <end position="1915"/>
    </location>
</feature>
<dbReference type="InterPro" id="IPR013083">
    <property type="entry name" value="Znf_RING/FYVE/PHD"/>
</dbReference>
<dbReference type="InterPro" id="IPR057946">
    <property type="entry name" value="TPR_ZFYVE26"/>
</dbReference>
<evidence type="ECO:0000256" key="5">
    <source>
        <dbReference type="PROSITE-ProRule" id="PRU00091"/>
    </source>
</evidence>
<dbReference type="GO" id="GO:0005765">
    <property type="term" value="C:lysosomal membrane"/>
    <property type="evidence" value="ECO:0007669"/>
    <property type="project" value="TreeGrafter"/>
</dbReference>
<dbReference type="GO" id="GO:0030496">
    <property type="term" value="C:midbody"/>
    <property type="evidence" value="ECO:0007669"/>
    <property type="project" value="TreeGrafter"/>
</dbReference>
<keyword evidence="3 5" id="KW-0863">Zinc-finger</keyword>
<dbReference type="PANTHER" id="PTHR46591:SF1">
    <property type="entry name" value="ZINC FINGER FYVE DOMAIN-CONTAINING PROTEIN 26"/>
    <property type="match status" value="1"/>
</dbReference>
<comment type="caution">
    <text evidence="7">The sequence shown here is derived from an EMBL/GenBank/DDBJ whole genome shotgun (WGS) entry which is preliminary data.</text>
</comment>
<evidence type="ECO:0000313" key="8">
    <source>
        <dbReference type="Proteomes" id="UP000614350"/>
    </source>
</evidence>
<dbReference type="Gene3D" id="3.30.40.10">
    <property type="entry name" value="Zinc/RING finger domain, C3HC4 (zinc finger)"/>
    <property type="match status" value="1"/>
</dbReference>
<dbReference type="InterPro" id="IPR011011">
    <property type="entry name" value="Znf_FYVE_PHD"/>
</dbReference>
<keyword evidence="2" id="KW-0479">Metal-binding</keyword>
<evidence type="ECO:0000256" key="4">
    <source>
        <dbReference type="ARBA" id="ARBA00022833"/>
    </source>
</evidence>
<dbReference type="InterPro" id="IPR006869">
    <property type="entry name" value="DUF547"/>
</dbReference>
<evidence type="ECO:0000259" key="6">
    <source>
        <dbReference type="PROSITE" id="PS50178"/>
    </source>
</evidence>
<evidence type="ECO:0000313" key="7">
    <source>
        <dbReference type="EMBL" id="KAF7378861.1"/>
    </source>
</evidence>
<dbReference type="PROSITE" id="PS50178">
    <property type="entry name" value="ZF_FYVE"/>
    <property type="match status" value="1"/>
</dbReference>
<dbReference type="GO" id="GO:0008270">
    <property type="term" value="F:zinc ion binding"/>
    <property type="evidence" value="ECO:0007669"/>
    <property type="project" value="UniProtKB-KW"/>
</dbReference>
<name>A0A834IXE7_VESVU</name>
<dbReference type="SUPFAM" id="SSF57903">
    <property type="entry name" value="FYVE/PHD zinc finger"/>
    <property type="match status" value="1"/>
</dbReference>
<evidence type="ECO:0000256" key="3">
    <source>
        <dbReference type="ARBA" id="ARBA00022771"/>
    </source>
</evidence>
<dbReference type="Pfam" id="PF04784">
    <property type="entry name" value="DUF547"/>
    <property type="match status" value="1"/>
</dbReference>
<keyword evidence="4" id="KW-0862">Zinc</keyword>
<proteinExistence type="predicted"/>
<organism evidence="7 8">
    <name type="scientific">Vespula vulgaris</name>
    <name type="common">Yellow jacket</name>
    <name type="synonym">Wasp</name>
    <dbReference type="NCBI Taxonomy" id="7454"/>
    <lineage>
        <taxon>Eukaryota</taxon>
        <taxon>Metazoa</taxon>
        <taxon>Ecdysozoa</taxon>
        <taxon>Arthropoda</taxon>
        <taxon>Hexapoda</taxon>
        <taxon>Insecta</taxon>
        <taxon>Pterygota</taxon>
        <taxon>Neoptera</taxon>
        <taxon>Endopterygota</taxon>
        <taxon>Hymenoptera</taxon>
        <taxon>Apocrita</taxon>
        <taxon>Aculeata</taxon>
        <taxon>Vespoidea</taxon>
        <taxon>Vespidae</taxon>
        <taxon>Vespinae</taxon>
        <taxon>Vespula</taxon>
    </lineage>
</organism>